<evidence type="ECO:0000259" key="2">
    <source>
        <dbReference type="Pfam" id="PF02705"/>
    </source>
</evidence>
<sequence>MFLENNINQHAKKIVPDGTVNYDSIQQGTITATMPLPSLTNNRAPSVFSLTAADYLMTRSITPCKHLPLFLTLTIRSLGVIFGDIGTSPLYVVNTIFTYEPTESQCIGAISLIIWNLIVVVSIKYGIFILMADNDGEGGTFALCGLLTGEKSTMGRRAKQWITIISLAAGCLLIGDGALTPAVSVLSAVEGLAVEASNLTTWVVPITVIILVLLFIAQRWGTSKIGIAFGPIMIIWFLTLFIIGVWRITYKPSILRAFNPWEAFNYLLQEKERGFLQIGGVFLAVTGLEALYADLGHFGQWSIRCAWLCIAFPAVVAYYLGQGALLIADPTLVDNPFYHAVPDWCHWPMVVLATAATIIASQAIITGSFSLISQAIALE</sequence>
<feature type="transmembrane region" description="Helical" evidence="1">
    <location>
        <begin position="347"/>
        <end position="372"/>
    </location>
</feature>
<feature type="transmembrane region" description="Helical" evidence="1">
    <location>
        <begin position="161"/>
        <end position="179"/>
    </location>
</feature>
<dbReference type="Proteomes" id="UP000681720">
    <property type="component" value="Unassembled WGS sequence"/>
</dbReference>
<evidence type="ECO:0000313" key="7">
    <source>
        <dbReference type="Proteomes" id="UP000663834"/>
    </source>
</evidence>
<proteinExistence type="predicted"/>
<dbReference type="EMBL" id="CAJNOW010019789">
    <property type="protein sequence ID" value="CAF1675139.1"/>
    <property type="molecule type" value="Genomic_DNA"/>
</dbReference>
<accession>A0A816GK77</accession>
<feature type="transmembrane region" description="Helical" evidence="1">
    <location>
        <begin position="229"/>
        <end position="249"/>
    </location>
</feature>
<dbReference type="GO" id="GO:0016020">
    <property type="term" value="C:membrane"/>
    <property type="evidence" value="ECO:0007669"/>
    <property type="project" value="InterPro"/>
</dbReference>
<dbReference type="Proteomes" id="UP000663855">
    <property type="component" value="Unassembled WGS sequence"/>
</dbReference>
<dbReference type="PANTHER" id="PTHR30540:SF83">
    <property type="entry name" value="K+ POTASSIUM TRANSPORTER"/>
    <property type="match status" value="1"/>
</dbReference>
<feature type="transmembrane region" description="Helical" evidence="1">
    <location>
        <begin position="107"/>
        <end position="127"/>
    </location>
</feature>
<dbReference type="Pfam" id="PF02705">
    <property type="entry name" value="K_trans"/>
    <property type="match status" value="1"/>
</dbReference>
<dbReference type="EMBL" id="CAJNOV010007075">
    <property type="protein sequence ID" value="CAF1268646.1"/>
    <property type="molecule type" value="Genomic_DNA"/>
</dbReference>
<keyword evidence="1" id="KW-0812">Transmembrane</keyword>
<evidence type="ECO:0000313" key="6">
    <source>
        <dbReference type="EMBL" id="CAF4076960.1"/>
    </source>
</evidence>
<name>A0A816GK77_9BILA</name>
<dbReference type="GO" id="GO:0015079">
    <property type="term" value="F:potassium ion transmembrane transporter activity"/>
    <property type="evidence" value="ECO:0007669"/>
    <property type="project" value="InterPro"/>
</dbReference>
<evidence type="ECO:0000313" key="5">
    <source>
        <dbReference type="EMBL" id="CAF4061861.1"/>
    </source>
</evidence>
<feature type="transmembrane region" description="Helical" evidence="1">
    <location>
        <begin position="67"/>
        <end position="87"/>
    </location>
</feature>
<feature type="transmembrane region" description="Helical" evidence="1">
    <location>
        <begin position="199"/>
        <end position="217"/>
    </location>
</feature>
<comment type="caution">
    <text evidence="4">The sequence shown here is derived from an EMBL/GenBank/DDBJ whole genome shotgun (WGS) entry which is preliminary data.</text>
</comment>
<dbReference type="EMBL" id="CAJOBH010006624">
    <property type="protein sequence ID" value="CAF4061861.1"/>
    <property type="molecule type" value="Genomic_DNA"/>
</dbReference>
<dbReference type="InterPro" id="IPR053951">
    <property type="entry name" value="K_trans_N"/>
</dbReference>
<evidence type="ECO:0000313" key="4">
    <source>
        <dbReference type="EMBL" id="CAF1675139.1"/>
    </source>
</evidence>
<feature type="transmembrane region" description="Helical" evidence="1">
    <location>
        <begin position="305"/>
        <end position="327"/>
    </location>
</feature>
<keyword evidence="1" id="KW-0472">Membrane</keyword>
<feature type="domain" description="K+ potassium transporter integral membrane" evidence="2">
    <location>
        <begin position="74"/>
        <end position="378"/>
    </location>
</feature>
<feature type="transmembrane region" description="Helical" evidence="1">
    <location>
        <begin position="274"/>
        <end position="293"/>
    </location>
</feature>
<dbReference type="PANTHER" id="PTHR30540">
    <property type="entry name" value="OSMOTIC STRESS POTASSIUM TRANSPORTER"/>
    <property type="match status" value="1"/>
</dbReference>
<dbReference type="OrthoDB" id="504708at2759"/>
<organism evidence="4 7">
    <name type="scientific">Rotaria magnacalcarata</name>
    <dbReference type="NCBI Taxonomy" id="392030"/>
    <lineage>
        <taxon>Eukaryota</taxon>
        <taxon>Metazoa</taxon>
        <taxon>Spiralia</taxon>
        <taxon>Gnathifera</taxon>
        <taxon>Rotifera</taxon>
        <taxon>Eurotatoria</taxon>
        <taxon>Bdelloidea</taxon>
        <taxon>Philodinida</taxon>
        <taxon>Philodinidae</taxon>
        <taxon>Rotaria</taxon>
    </lineage>
</organism>
<dbReference type="AlphaFoldDB" id="A0A816GK77"/>
<dbReference type="Proteomes" id="UP000663834">
    <property type="component" value="Unassembled WGS sequence"/>
</dbReference>
<reference evidence="4" key="1">
    <citation type="submission" date="2021-02" db="EMBL/GenBank/DDBJ databases">
        <authorList>
            <person name="Nowell W R."/>
        </authorList>
    </citation>
    <scope>NUCLEOTIDE SEQUENCE</scope>
</reference>
<dbReference type="InterPro" id="IPR003855">
    <property type="entry name" value="K+_transporter"/>
</dbReference>
<dbReference type="Proteomes" id="UP000681967">
    <property type="component" value="Unassembled WGS sequence"/>
</dbReference>
<gene>
    <name evidence="5" type="ORF">BYL167_LOCUS17010</name>
    <name evidence="3" type="ORF">CJN711_LOCUS15363</name>
    <name evidence="6" type="ORF">GIL414_LOCUS15838</name>
    <name evidence="4" type="ORF">KQP761_LOCUS35190</name>
</gene>
<dbReference type="EMBL" id="CAJOBJ010007073">
    <property type="protein sequence ID" value="CAF4076960.1"/>
    <property type="molecule type" value="Genomic_DNA"/>
</dbReference>
<evidence type="ECO:0000313" key="3">
    <source>
        <dbReference type="EMBL" id="CAF1268646.1"/>
    </source>
</evidence>
<keyword evidence="1" id="KW-1133">Transmembrane helix</keyword>
<protein>
    <recommendedName>
        <fullName evidence="2">K+ potassium transporter integral membrane domain-containing protein</fullName>
    </recommendedName>
</protein>
<evidence type="ECO:0000256" key="1">
    <source>
        <dbReference type="SAM" id="Phobius"/>
    </source>
</evidence>